<keyword evidence="1" id="KW-0812">Transmembrane</keyword>
<evidence type="ECO:0000313" key="4">
    <source>
        <dbReference type="Proteomes" id="UP000004221"/>
    </source>
</evidence>
<evidence type="ECO:0000256" key="1">
    <source>
        <dbReference type="SAM" id="Phobius"/>
    </source>
</evidence>
<comment type="caution">
    <text evidence="3">The sequence shown here is derived from an EMBL/GenBank/DDBJ whole genome shotgun (WGS) entry which is preliminary data.</text>
</comment>
<organism evidence="3 4">
    <name type="scientific">Nitrolancea hollandica Lb</name>
    <dbReference type="NCBI Taxonomy" id="1129897"/>
    <lineage>
        <taxon>Bacteria</taxon>
        <taxon>Pseudomonadati</taxon>
        <taxon>Thermomicrobiota</taxon>
        <taxon>Thermomicrobia</taxon>
        <taxon>Sphaerobacterales</taxon>
        <taxon>Sphaerobacterineae</taxon>
        <taxon>Sphaerobacteraceae</taxon>
        <taxon>Nitrolancea</taxon>
    </lineage>
</organism>
<keyword evidence="1" id="KW-1133">Transmembrane helix</keyword>
<feature type="transmembrane region" description="Helical" evidence="1">
    <location>
        <begin position="6"/>
        <end position="22"/>
    </location>
</feature>
<proteinExistence type="predicted"/>
<dbReference type="AlphaFoldDB" id="I4ECX9"/>
<keyword evidence="1" id="KW-0472">Membrane</keyword>
<accession>I4ECX9</accession>
<sequence length="90" mass="9466">MPVIQIIAVIGSLAILAAYGANQAGWIGPLNLKYTLLNAIGSGILAVVAVIERQWGFLLLEAVWVLVSIWGTLRILRGGGKKTPSSKPSA</sequence>
<evidence type="ECO:0000313" key="3">
    <source>
        <dbReference type="EMBL" id="CCF82541.1"/>
    </source>
</evidence>
<dbReference type="OrthoDB" id="73992at2"/>
<dbReference type="Pfam" id="PF26604">
    <property type="entry name" value="CBU_0592"/>
    <property type="match status" value="1"/>
</dbReference>
<dbReference type="NCBIfam" id="NF047864">
    <property type="entry name" value="CBU_0592_membra"/>
    <property type="match status" value="1"/>
</dbReference>
<reference evidence="3 4" key="1">
    <citation type="journal article" date="2012" name="ISME J.">
        <title>Nitrification expanded: discovery, physiology and genomics of a nitrite-oxidizing bacterium from the phylum Chloroflexi.</title>
        <authorList>
            <person name="Sorokin D.Y."/>
            <person name="Lucker S."/>
            <person name="Vejmelkova D."/>
            <person name="Kostrikina N.A."/>
            <person name="Kleerebezem R."/>
            <person name="Rijpstra W.I."/>
            <person name="Damste J.S."/>
            <person name="Le Paslier D."/>
            <person name="Muyzer G."/>
            <person name="Wagner M."/>
            <person name="van Loosdrecht M.C."/>
            <person name="Daims H."/>
        </authorList>
    </citation>
    <scope>NUCLEOTIDE SEQUENCE [LARGE SCALE GENOMIC DNA]</scope>
    <source>
        <strain evidence="4">none</strain>
    </source>
</reference>
<dbReference type="Proteomes" id="UP000004221">
    <property type="component" value="Unassembled WGS sequence"/>
</dbReference>
<feature type="transmembrane region" description="Helical" evidence="1">
    <location>
        <begin position="34"/>
        <end position="51"/>
    </location>
</feature>
<name>I4ECX9_9BACT</name>
<dbReference type="InterPro" id="IPR058058">
    <property type="entry name" value="CBU_0592-like"/>
</dbReference>
<feature type="domain" description="CBU-0592-like" evidence="2">
    <location>
        <begin position="5"/>
        <end position="77"/>
    </location>
</feature>
<dbReference type="RefSeq" id="WP_008474702.1">
    <property type="nucleotide sequence ID" value="NZ_CAGS01000032.1"/>
</dbReference>
<keyword evidence="4" id="KW-1185">Reference proteome</keyword>
<dbReference type="EMBL" id="CAGS01000032">
    <property type="protein sequence ID" value="CCF82541.1"/>
    <property type="molecule type" value="Genomic_DNA"/>
</dbReference>
<gene>
    <name evidence="3" type="ORF">NITHO_1270005</name>
</gene>
<feature type="transmembrane region" description="Helical" evidence="1">
    <location>
        <begin position="57"/>
        <end position="76"/>
    </location>
</feature>
<evidence type="ECO:0000259" key="2">
    <source>
        <dbReference type="Pfam" id="PF26604"/>
    </source>
</evidence>
<protein>
    <recommendedName>
        <fullName evidence="2">CBU-0592-like domain-containing protein</fullName>
    </recommendedName>
</protein>